<comment type="caution">
    <text evidence="7">The sequence shown here is derived from an EMBL/GenBank/DDBJ whole genome shotgun (WGS) entry which is preliminary data.</text>
</comment>
<evidence type="ECO:0000313" key="8">
    <source>
        <dbReference type="Proteomes" id="UP000778578"/>
    </source>
</evidence>
<feature type="region of interest" description="Disordered" evidence="5">
    <location>
        <begin position="228"/>
        <end position="247"/>
    </location>
</feature>
<dbReference type="Gene3D" id="3.30.450.40">
    <property type="match status" value="1"/>
</dbReference>
<feature type="domain" description="ANTAR" evidence="6">
    <location>
        <begin position="164"/>
        <end position="225"/>
    </location>
</feature>
<evidence type="ECO:0000259" key="6">
    <source>
        <dbReference type="PROSITE" id="PS50921"/>
    </source>
</evidence>
<dbReference type="InterPro" id="IPR012074">
    <property type="entry name" value="GAF_ANTAR"/>
</dbReference>
<dbReference type="InterPro" id="IPR036388">
    <property type="entry name" value="WH-like_DNA-bd_sf"/>
</dbReference>
<protein>
    <submittedName>
        <fullName evidence="7">GAF and ANTAR domain-containing protein</fullName>
    </submittedName>
</protein>
<dbReference type="EMBL" id="JAINZZ010000022">
    <property type="protein sequence ID" value="MBY8879707.1"/>
    <property type="molecule type" value="Genomic_DNA"/>
</dbReference>
<proteinExistence type="predicted"/>
<evidence type="ECO:0000313" key="7">
    <source>
        <dbReference type="EMBL" id="MBY8879707.1"/>
    </source>
</evidence>
<dbReference type="Pfam" id="PF13185">
    <property type="entry name" value="GAF_2"/>
    <property type="match status" value="1"/>
</dbReference>
<dbReference type="PIRSF" id="PIRSF036625">
    <property type="entry name" value="GAF_ANTAR"/>
    <property type="match status" value="1"/>
</dbReference>
<sequence>MSDMHGPYRHDLIALVVATRTLEKFLRALADRAMEYTPDCDGCGVTLERRGQPLTVASTGDSATRLDEKQYGQDAGPCLEALRTGREVSVPDMIAERRWGAYGAFAVAHGTLSSLSVPIAAWAGTAGALNLYSSRSDGFATADLPFLRSLAAEATGAVALAQAMADSQTALPRMRERLASRTLVGQAAGIVMAERGTTHREALEVLMETAQERGVGLSDVSAELVARYGGTPGDEGTAGEGGAPSAP</sequence>
<keyword evidence="3" id="KW-0805">Transcription regulation</keyword>
<dbReference type="PROSITE" id="PS50921">
    <property type="entry name" value="ANTAR"/>
    <property type="match status" value="1"/>
</dbReference>
<dbReference type="SMART" id="SM00065">
    <property type="entry name" value="GAF"/>
    <property type="match status" value="1"/>
</dbReference>
<organism evidence="7 8">
    <name type="scientific">Actinacidiphila acidipaludis</name>
    <dbReference type="NCBI Taxonomy" id="2873382"/>
    <lineage>
        <taxon>Bacteria</taxon>
        <taxon>Bacillati</taxon>
        <taxon>Actinomycetota</taxon>
        <taxon>Actinomycetes</taxon>
        <taxon>Kitasatosporales</taxon>
        <taxon>Streptomycetaceae</taxon>
        <taxon>Actinacidiphila</taxon>
    </lineage>
</organism>
<evidence type="ECO:0000256" key="2">
    <source>
        <dbReference type="ARBA" id="ARBA00022777"/>
    </source>
</evidence>
<dbReference type="SMART" id="SM01012">
    <property type="entry name" value="ANTAR"/>
    <property type="match status" value="1"/>
</dbReference>
<dbReference type="SUPFAM" id="SSF55781">
    <property type="entry name" value="GAF domain-like"/>
    <property type="match status" value="1"/>
</dbReference>
<gene>
    <name evidence="7" type="ORF">K7862_18980</name>
</gene>
<keyword evidence="8" id="KW-1185">Reference proteome</keyword>
<dbReference type="InterPro" id="IPR005561">
    <property type="entry name" value="ANTAR"/>
</dbReference>
<dbReference type="InterPro" id="IPR011006">
    <property type="entry name" value="CheY-like_superfamily"/>
</dbReference>
<dbReference type="SUPFAM" id="SSF52172">
    <property type="entry name" value="CheY-like"/>
    <property type="match status" value="1"/>
</dbReference>
<reference evidence="7 8" key="1">
    <citation type="submission" date="2021-08" db="EMBL/GenBank/DDBJ databases">
        <title>WGS of actinomycetes from Thailand.</title>
        <authorList>
            <person name="Thawai C."/>
        </authorList>
    </citation>
    <scope>NUCLEOTIDE SEQUENCE [LARGE SCALE GENOMIC DNA]</scope>
    <source>
        <strain evidence="7 8">PLK6-54</strain>
    </source>
</reference>
<dbReference type="InterPro" id="IPR003018">
    <property type="entry name" value="GAF"/>
</dbReference>
<feature type="compositionally biased region" description="Gly residues" evidence="5">
    <location>
        <begin position="230"/>
        <end position="247"/>
    </location>
</feature>
<accession>A0ABS7QCJ5</accession>
<keyword evidence="2" id="KW-0418">Kinase</keyword>
<keyword evidence="1" id="KW-0808">Transferase</keyword>
<evidence type="ECO:0000256" key="4">
    <source>
        <dbReference type="ARBA" id="ARBA00023163"/>
    </source>
</evidence>
<dbReference type="Pfam" id="PF03861">
    <property type="entry name" value="ANTAR"/>
    <property type="match status" value="1"/>
</dbReference>
<keyword evidence="4" id="KW-0804">Transcription</keyword>
<name>A0ABS7QCJ5_9ACTN</name>
<dbReference type="Gene3D" id="1.10.10.10">
    <property type="entry name" value="Winged helix-like DNA-binding domain superfamily/Winged helix DNA-binding domain"/>
    <property type="match status" value="1"/>
</dbReference>
<evidence type="ECO:0000256" key="3">
    <source>
        <dbReference type="ARBA" id="ARBA00023015"/>
    </source>
</evidence>
<dbReference type="Proteomes" id="UP000778578">
    <property type="component" value="Unassembled WGS sequence"/>
</dbReference>
<evidence type="ECO:0000256" key="1">
    <source>
        <dbReference type="ARBA" id="ARBA00022679"/>
    </source>
</evidence>
<evidence type="ECO:0000256" key="5">
    <source>
        <dbReference type="SAM" id="MobiDB-lite"/>
    </source>
</evidence>
<dbReference type="InterPro" id="IPR029016">
    <property type="entry name" value="GAF-like_dom_sf"/>
</dbReference>